<dbReference type="InterPro" id="IPR014710">
    <property type="entry name" value="RmlC-like_jellyroll"/>
</dbReference>
<feature type="transmembrane region" description="Helical" evidence="9">
    <location>
        <begin position="302"/>
        <end position="332"/>
    </location>
</feature>
<evidence type="ECO:0000256" key="4">
    <source>
        <dbReference type="ARBA" id="ARBA00022989"/>
    </source>
</evidence>
<dbReference type="AlphaFoldDB" id="A0A1M6L6K2"/>
<keyword evidence="8" id="KW-0407">Ion channel</keyword>
<sequence>MNTNTWYRFLGVRPNETKTVLLFFLHNLLLGLGTMLVFVAANVLLLRDEPAQNLPLAYCLGAAAMLVAGRAYAHYEQQWRLQKLAVRTLLATLVLTAVLSVVAASGGGVAAAVAVMVGYRVIYLLTNLGFWGMSAAMFSVRQGRRLFGALSAGDMPARGIGAVLGVFLCLRFGVHWLLLTAFGAYLLALYLQRRAFGQLAAVRRPVPPPAAPGLLQQLVGSPPLVRYMGLGLLALAGVAVAVEYLFFVGLAQHFTQAATQIQYLGGVLGLTYLLALLGRLLAARRGPDQLGVRRMLRSLPLVALAGVALFGTLRALGVGAAGQMLYFGGLYLGLEVLRRTLFEPAFLVLLQPLPPLSRLRAHTLLRTLCEPLGLGLGGLLLLALRPGAGAVPWAALAVMGVGLLAALGLLQRAYGAYILALKQALGLHPAQREAAPTTDALSALLHLHRAEAPLLVRHAEGLLTHPESQVRSRTLILVGHQVGPDLLRRLTLHDPDPAVREMACRLAGRHTENDDLLQHPDITVRKGAIRGRLELAPTDVMAQASLAAVAANASHHRQALELIRFLTPTQQVELVTSGLSSREPALVQAATAAAAAVSPAVLTSPLIGLLQRKTTRAAAADSLVRMGDATLPFLQTVLARETNERLLRHLTQVCARLGTPAGRRLLLQLVQDANLCGRAAALRALSSLPTVPTDAPMFQRLVEEEMRLAQHLLHGMVAASADLRTALRHELHKIQQRVLAVLMQLYERPPLVEAQRGLAHASGERQLLALEVLEHLIPRPLYQGLQALLDVGRLAEKIRTLDDLLGPAIQPEPILTTIVRRGTAAFSPWTVGVALRQWHPEPATVAHLYPHLQTSDPLIQETAGALLRRLPLQRPAAYDQLMLLYPSLAAHPLSDPAAASPVSFLERVRMLKNTALFGQTSENLLSTIVPIMHEVTFGPEEEIFAKGTLGTSLFIIYEGEVGIFNRHQLLTTFGRGEFFGELALLDAEPRSASAVALHSVRAFRIDQEDFYDVTENCAEVVRSIMHELCQRLRRQNERTAEPENEPVGQPA</sequence>
<dbReference type="GO" id="GO:0044877">
    <property type="term" value="F:protein-containing complex binding"/>
    <property type="evidence" value="ECO:0007669"/>
    <property type="project" value="TreeGrafter"/>
</dbReference>
<keyword evidence="12" id="KW-1185">Reference proteome</keyword>
<evidence type="ECO:0000256" key="2">
    <source>
        <dbReference type="ARBA" id="ARBA00022448"/>
    </source>
</evidence>
<dbReference type="PANTHER" id="PTHR45638">
    <property type="entry name" value="CYCLIC NUCLEOTIDE-GATED CATION CHANNEL SUBUNIT A"/>
    <property type="match status" value="1"/>
</dbReference>
<evidence type="ECO:0000256" key="3">
    <source>
        <dbReference type="ARBA" id="ARBA00022692"/>
    </source>
</evidence>
<dbReference type="SUPFAM" id="SSF48371">
    <property type="entry name" value="ARM repeat"/>
    <property type="match status" value="1"/>
</dbReference>
<organism evidence="11 12">
    <name type="scientific">Hymenobacter daecheongensis DSM 21074</name>
    <dbReference type="NCBI Taxonomy" id="1121955"/>
    <lineage>
        <taxon>Bacteria</taxon>
        <taxon>Pseudomonadati</taxon>
        <taxon>Bacteroidota</taxon>
        <taxon>Cytophagia</taxon>
        <taxon>Cytophagales</taxon>
        <taxon>Hymenobacteraceae</taxon>
        <taxon>Hymenobacter</taxon>
    </lineage>
</organism>
<accession>A0A1M6L6K2</accession>
<feature type="transmembrane region" description="Helical" evidence="9">
    <location>
        <begin position="121"/>
        <end position="140"/>
    </location>
</feature>
<feature type="transmembrane region" description="Helical" evidence="9">
    <location>
        <begin position="390"/>
        <end position="410"/>
    </location>
</feature>
<evidence type="ECO:0000256" key="5">
    <source>
        <dbReference type="ARBA" id="ARBA00023065"/>
    </source>
</evidence>
<evidence type="ECO:0000256" key="8">
    <source>
        <dbReference type="ARBA" id="ARBA00023303"/>
    </source>
</evidence>
<dbReference type="SUPFAM" id="SSF51206">
    <property type="entry name" value="cAMP-binding domain-like"/>
    <property type="match status" value="1"/>
</dbReference>
<dbReference type="InterPro" id="IPR016024">
    <property type="entry name" value="ARM-type_fold"/>
</dbReference>
<feature type="transmembrane region" description="Helical" evidence="9">
    <location>
        <begin position="364"/>
        <end position="384"/>
    </location>
</feature>
<dbReference type="Gene3D" id="1.25.10.10">
    <property type="entry name" value="Leucine-rich Repeat Variant"/>
    <property type="match status" value="2"/>
</dbReference>
<dbReference type="GO" id="GO:0016020">
    <property type="term" value="C:membrane"/>
    <property type="evidence" value="ECO:0007669"/>
    <property type="project" value="UniProtKB-SubCell"/>
</dbReference>
<feature type="transmembrane region" description="Helical" evidence="9">
    <location>
        <begin position="85"/>
        <end position="115"/>
    </location>
</feature>
<reference evidence="11 12" key="1">
    <citation type="submission" date="2016-11" db="EMBL/GenBank/DDBJ databases">
        <authorList>
            <person name="Jaros S."/>
            <person name="Januszkiewicz K."/>
            <person name="Wedrychowicz H."/>
        </authorList>
    </citation>
    <scope>NUCLEOTIDE SEQUENCE [LARGE SCALE GENOMIC DNA]</scope>
    <source>
        <strain evidence="11 12">DSM 21074</strain>
    </source>
</reference>
<feature type="transmembrane region" description="Helical" evidence="9">
    <location>
        <begin position="161"/>
        <end position="188"/>
    </location>
</feature>
<dbReference type="InterPro" id="IPR050866">
    <property type="entry name" value="CNG_cation_channel"/>
</dbReference>
<dbReference type="PROSITE" id="PS00889">
    <property type="entry name" value="CNMP_BINDING_2"/>
    <property type="match status" value="1"/>
</dbReference>
<keyword evidence="4 9" id="KW-1133">Transmembrane helix</keyword>
<dbReference type="Proteomes" id="UP000184418">
    <property type="component" value="Unassembled WGS sequence"/>
</dbReference>
<feature type="transmembrane region" description="Helical" evidence="9">
    <location>
        <begin position="227"/>
        <end position="251"/>
    </location>
</feature>
<dbReference type="STRING" id="1121955.SAMN02745146_3644"/>
<keyword evidence="7" id="KW-1071">Ligand-gated ion channel</keyword>
<dbReference type="PROSITE" id="PS50042">
    <property type="entry name" value="CNMP_BINDING_3"/>
    <property type="match status" value="1"/>
</dbReference>
<name>A0A1M6L6K2_9BACT</name>
<dbReference type="CDD" id="cd00038">
    <property type="entry name" value="CAP_ED"/>
    <property type="match status" value="1"/>
</dbReference>
<dbReference type="GO" id="GO:0005221">
    <property type="term" value="F:intracellularly cyclic nucleotide-activated monoatomic cation channel activity"/>
    <property type="evidence" value="ECO:0007669"/>
    <property type="project" value="InterPro"/>
</dbReference>
<evidence type="ECO:0000259" key="10">
    <source>
        <dbReference type="PROSITE" id="PS50042"/>
    </source>
</evidence>
<feature type="transmembrane region" description="Helical" evidence="9">
    <location>
        <begin position="55"/>
        <end position="73"/>
    </location>
</feature>
<dbReference type="SMART" id="SM00100">
    <property type="entry name" value="cNMP"/>
    <property type="match status" value="1"/>
</dbReference>
<feature type="domain" description="Cyclic nucleotide-binding" evidence="10">
    <location>
        <begin position="916"/>
        <end position="1031"/>
    </location>
</feature>
<keyword evidence="5" id="KW-0406">Ion transport</keyword>
<dbReference type="InterPro" id="IPR018488">
    <property type="entry name" value="cNMP-bd_CS"/>
</dbReference>
<protein>
    <submittedName>
        <fullName evidence="11">Cyclic nucleotide-binding domain-containing protein</fullName>
    </submittedName>
</protein>
<dbReference type="InterPro" id="IPR011989">
    <property type="entry name" value="ARM-like"/>
</dbReference>
<keyword evidence="6 9" id="KW-0472">Membrane</keyword>
<comment type="subcellular location">
    <subcellularLocation>
        <location evidence="1">Membrane</location>
        <topology evidence="1">Multi-pass membrane protein</topology>
    </subcellularLocation>
</comment>
<feature type="transmembrane region" description="Helical" evidence="9">
    <location>
        <begin position="20"/>
        <end position="43"/>
    </location>
</feature>
<keyword evidence="2" id="KW-0813">Transport</keyword>
<evidence type="ECO:0000256" key="1">
    <source>
        <dbReference type="ARBA" id="ARBA00004141"/>
    </source>
</evidence>
<feature type="transmembrane region" description="Helical" evidence="9">
    <location>
        <begin position="263"/>
        <end position="282"/>
    </location>
</feature>
<keyword evidence="3 9" id="KW-0812">Transmembrane</keyword>
<dbReference type="PANTHER" id="PTHR45638:SF11">
    <property type="entry name" value="CYCLIC NUCLEOTIDE-GATED CATION CHANNEL SUBUNIT A"/>
    <property type="match status" value="1"/>
</dbReference>
<dbReference type="Gene3D" id="2.60.120.10">
    <property type="entry name" value="Jelly Rolls"/>
    <property type="match status" value="1"/>
</dbReference>
<dbReference type="RefSeq" id="WP_073111855.1">
    <property type="nucleotide sequence ID" value="NZ_FQYN01000009.1"/>
</dbReference>
<evidence type="ECO:0000256" key="6">
    <source>
        <dbReference type="ARBA" id="ARBA00023136"/>
    </source>
</evidence>
<gene>
    <name evidence="11" type="ORF">SAMN02745146_3644</name>
</gene>
<dbReference type="Pfam" id="PF00027">
    <property type="entry name" value="cNMP_binding"/>
    <property type="match status" value="1"/>
</dbReference>
<evidence type="ECO:0000256" key="7">
    <source>
        <dbReference type="ARBA" id="ARBA00023286"/>
    </source>
</evidence>
<evidence type="ECO:0000313" key="12">
    <source>
        <dbReference type="Proteomes" id="UP000184418"/>
    </source>
</evidence>
<dbReference type="OrthoDB" id="9810708at2"/>
<proteinExistence type="predicted"/>
<dbReference type="InterPro" id="IPR000595">
    <property type="entry name" value="cNMP-bd_dom"/>
</dbReference>
<dbReference type="EMBL" id="FQYN01000009">
    <property type="protein sequence ID" value="SHJ66826.1"/>
    <property type="molecule type" value="Genomic_DNA"/>
</dbReference>
<evidence type="ECO:0000313" key="11">
    <source>
        <dbReference type="EMBL" id="SHJ66826.1"/>
    </source>
</evidence>
<dbReference type="InterPro" id="IPR018490">
    <property type="entry name" value="cNMP-bd_dom_sf"/>
</dbReference>
<evidence type="ECO:0000256" key="9">
    <source>
        <dbReference type="SAM" id="Phobius"/>
    </source>
</evidence>